<keyword evidence="1" id="KW-0472">Membrane</keyword>
<keyword evidence="2" id="KW-0732">Signal</keyword>
<comment type="caution">
    <text evidence="3">The sequence shown here is derived from an EMBL/GenBank/DDBJ whole genome shotgun (WGS) entry which is preliminary data.</text>
</comment>
<feature type="chain" id="PRO_5042541870" evidence="2">
    <location>
        <begin position="21"/>
        <end position="180"/>
    </location>
</feature>
<sequence>MLWVLRTCLASLSLRPRLWQFLVPFVTLFTLMQRHHQGRRPEAYPAPPRVAQIRSTSPIRYSTSSSAQGPWASLLPVLPNSNLRTAPLSHTYLLPAARVFPTITVPTTPFLPSPSRAHPWAALAVLILHLFLLFFYTASIPETPSQSRTYLYLLLFSSADAAPNIVWSWTTSRTFQLGAQ</sequence>
<dbReference type="Proteomes" id="UP001275084">
    <property type="component" value="Unassembled WGS sequence"/>
</dbReference>
<feature type="transmembrane region" description="Helical" evidence="1">
    <location>
        <begin position="120"/>
        <end position="138"/>
    </location>
</feature>
<evidence type="ECO:0000313" key="3">
    <source>
        <dbReference type="EMBL" id="KAK3353626.1"/>
    </source>
</evidence>
<gene>
    <name evidence="3" type="ORF">B0T25DRAFT_218147</name>
</gene>
<evidence type="ECO:0000256" key="1">
    <source>
        <dbReference type="SAM" id="Phobius"/>
    </source>
</evidence>
<reference evidence="3" key="1">
    <citation type="journal article" date="2023" name="Mol. Phylogenet. Evol.">
        <title>Genome-scale phylogeny and comparative genomics of the fungal order Sordariales.</title>
        <authorList>
            <person name="Hensen N."/>
            <person name="Bonometti L."/>
            <person name="Westerberg I."/>
            <person name="Brannstrom I.O."/>
            <person name="Guillou S."/>
            <person name="Cros-Aarteil S."/>
            <person name="Calhoun S."/>
            <person name="Haridas S."/>
            <person name="Kuo A."/>
            <person name="Mondo S."/>
            <person name="Pangilinan J."/>
            <person name="Riley R."/>
            <person name="LaButti K."/>
            <person name="Andreopoulos B."/>
            <person name="Lipzen A."/>
            <person name="Chen C."/>
            <person name="Yan M."/>
            <person name="Daum C."/>
            <person name="Ng V."/>
            <person name="Clum A."/>
            <person name="Steindorff A."/>
            <person name="Ohm R.A."/>
            <person name="Martin F."/>
            <person name="Silar P."/>
            <person name="Natvig D.O."/>
            <person name="Lalanne C."/>
            <person name="Gautier V."/>
            <person name="Ament-Velasquez S.L."/>
            <person name="Kruys A."/>
            <person name="Hutchinson M.I."/>
            <person name="Powell A.J."/>
            <person name="Barry K."/>
            <person name="Miller A.N."/>
            <person name="Grigoriev I.V."/>
            <person name="Debuchy R."/>
            <person name="Gladieux P."/>
            <person name="Hiltunen Thoren M."/>
            <person name="Johannesson H."/>
        </authorList>
    </citation>
    <scope>NUCLEOTIDE SEQUENCE</scope>
    <source>
        <strain evidence="3">CBS 955.72</strain>
    </source>
</reference>
<dbReference type="AlphaFoldDB" id="A0AAJ0HJ57"/>
<feature type="transmembrane region" description="Helical" evidence="1">
    <location>
        <begin position="150"/>
        <end position="170"/>
    </location>
</feature>
<keyword evidence="1" id="KW-0812">Transmembrane</keyword>
<reference evidence="3" key="2">
    <citation type="submission" date="2023-06" db="EMBL/GenBank/DDBJ databases">
        <authorList>
            <consortium name="Lawrence Berkeley National Laboratory"/>
            <person name="Haridas S."/>
            <person name="Hensen N."/>
            <person name="Bonometti L."/>
            <person name="Westerberg I."/>
            <person name="Brannstrom I.O."/>
            <person name="Guillou S."/>
            <person name="Cros-Aarteil S."/>
            <person name="Calhoun S."/>
            <person name="Kuo A."/>
            <person name="Mondo S."/>
            <person name="Pangilinan J."/>
            <person name="Riley R."/>
            <person name="Labutti K."/>
            <person name="Andreopoulos B."/>
            <person name="Lipzen A."/>
            <person name="Chen C."/>
            <person name="Yanf M."/>
            <person name="Daum C."/>
            <person name="Ng V."/>
            <person name="Clum A."/>
            <person name="Steindorff A."/>
            <person name="Ohm R."/>
            <person name="Martin F."/>
            <person name="Silar P."/>
            <person name="Natvig D."/>
            <person name="Lalanne C."/>
            <person name="Gautier V."/>
            <person name="Ament-Velasquez S.L."/>
            <person name="Kruys A."/>
            <person name="Hutchinson M.I."/>
            <person name="Powell A.J."/>
            <person name="Barry K."/>
            <person name="Miller A.N."/>
            <person name="Grigoriev I.V."/>
            <person name="Debuchy R."/>
            <person name="Gladieux P."/>
            <person name="Thoren M.H."/>
            <person name="Johannesson H."/>
        </authorList>
    </citation>
    <scope>NUCLEOTIDE SEQUENCE</scope>
    <source>
        <strain evidence="3">CBS 955.72</strain>
    </source>
</reference>
<evidence type="ECO:0000256" key="2">
    <source>
        <dbReference type="SAM" id="SignalP"/>
    </source>
</evidence>
<protein>
    <submittedName>
        <fullName evidence="3">Uncharacterized protein</fullName>
    </submittedName>
</protein>
<name>A0AAJ0HJ57_9PEZI</name>
<keyword evidence="1" id="KW-1133">Transmembrane helix</keyword>
<evidence type="ECO:0000313" key="4">
    <source>
        <dbReference type="Proteomes" id="UP001275084"/>
    </source>
</evidence>
<proteinExistence type="predicted"/>
<dbReference type="EMBL" id="JAUIQD010000004">
    <property type="protein sequence ID" value="KAK3353626.1"/>
    <property type="molecule type" value="Genomic_DNA"/>
</dbReference>
<accession>A0AAJ0HJ57</accession>
<organism evidence="3 4">
    <name type="scientific">Lasiosphaeria hispida</name>
    <dbReference type="NCBI Taxonomy" id="260671"/>
    <lineage>
        <taxon>Eukaryota</taxon>
        <taxon>Fungi</taxon>
        <taxon>Dikarya</taxon>
        <taxon>Ascomycota</taxon>
        <taxon>Pezizomycotina</taxon>
        <taxon>Sordariomycetes</taxon>
        <taxon>Sordariomycetidae</taxon>
        <taxon>Sordariales</taxon>
        <taxon>Lasiosphaeriaceae</taxon>
        <taxon>Lasiosphaeria</taxon>
    </lineage>
</organism>
<keyword evidence="4" id="KW-1185">Reference proteome</keyword>
<feature type="signal peptide" evidence="2">
    <location>
        <begin position="1"/>
        <end position="20"/>
    </location>
</feature>